<dbReference type="GO" id="GO:0004519">
    <property type="term" value="F:endonuclease activity"/>
    <property type="evidence" value="ECO:0007669"/>
    <property type="project" value="UniProtKB-KW"/>
</dbReference>
<dbReference type="InterPro" id="IPR037146">
    <property type="entry name" value="Colicin/pyocin_DNase_dom_sf"/>
</dbReference>
<dbReference type="SUPFAM" id="SSF69369">
    <property type="entry name" value="Cloacin translocation domain"/>
    <property type="match status" value="1"/>
</dbReference>
<keyword evidence="3" id="KW-0540">Nuclease</keyword>
<dbReference type="InterPro" id="IPR036302">
    <property type="entry name" value="Pyosin/cloacin_T_dom_sf"/>
</dbReference>
<feature type="compositionally biased region" description="Polar residues" evidence="9">
    <location>
        <begin position="1"/>
        <end position="10"/>
    </location>
</feature>
<dbReference type="InterPro" id="IPR003060">
    <property type="entry name" value="Pyocin_killer"/>
</dbReference>
<dbReference type="OrthoDB" id="982153at2"/>
<dbReference type="SUPFAM" id="SSF54060">
    <property type="entry name" value="His-Me finger endonucleases"/>
    <property type="match status" value="2"/>
</dbReference>
<dbReference type="GO" id="GO:0042742">
    <property type="term" value="P:defense response to bacterium"/>
    <property type="evidence" value="ECO:0007669"/>
    <property type="project" value="UniProtKB-KW"/>
</dbReference>
<dbReference type="GO" id="GO:0019835">
    <property type="term" value="P:cytolysis"/>
    <property type="evidence" value="ECO:0007669"/>
    <property type="project" value="InterPro"/>
</dbReference>
<gene>
    <name evidence="11" type="ORF">PMA3_15045</name>
</gene>
<sequence length="855" mass="92721">MAQQTLNDGSTGDVVIRSGPPASGGGGGSGGGGSGGNRVGASGVFSGPSRSTKEARRRVKQEYLRAQEQQRIEAAAAEAQAQEHVRVQARQQVLESWMQRHHNLRTAVDQSFSAKAAQLTSSLQDEILAAKRAPNNDSTERWQLYLITKAKNEIDGLIARKTSELSAKNASAHAFDGHNALVRSASDYLARLDQFGEALGTGHQIWENAYNAAHEANLLSAQINALTEKSTALSRHHAEQTIAWREREAVSERHRQAAEQRDARIRFKQQADADSRIERVRQANTLTVPVTALAHGGMILSQEAVHVAQEVAAALEKAVQAATDTLIDVLRIGARTGPVFVTAMVYSPTLGNGELTAEQRRRLFHAVSVPVQALGLYDRQELQTIADAGGQAEVESRLKIVAIPEGTAIIAVSTGGDVDSRISVINAVLDPLSGLYTAEIPGAPPRHLQITPDTTFQPAMTNPSRLAVTPSEVLDIPSGVDLRIQDCIVCVPGLPPTYLSFSLPPMGAGVVTGTGQPATTDWWNSAPQTQGAAIPAQIGDQFRGREFKSFEAFDKAVWQTLGEHRLLAAAFDEVNKKRIEQGFAPYAPKSMWVGENREFELRYQERSEFWSDPFNLDKISIKTPNNSEGWLGIAPAVVPWPIPPATSWKPLVPPGSEHLGSTTSPITPTVPVVNPGNPAIPVLPQNETFPAVDEGEIGARIPGFPGDMELPSPDALFRDRRDDPGVATGVGQAISGVWLGGAAREKGAPIPSQIADQLRGKEFANFHRFREAVWKAVAADSRLSQQFSDHNLRRMREGLAPYPRLVDQSGGRKTFELHHDVEVAMGGDVYGIENISVMTPQRHIQLHKERKNHDL</sequence>
<dbReference type="EMBL" id="CP014870">
    <property type="protein sequence ID" value="ANJ56387.1"/>
    <property type="molecule type" value="Genomic_DNA"/>
</dbReference>
<feature type="compositionally biased region" description="Gly residues" evidence="9">
    <location>
        <begin position="22"/>
        <end position="38"/>
    </location>
</feature>
<keyword evidence="2" id="KW-0929">Antimicrobial</keyword>
<dbReference type="GO" id="GO:0005102">
    <property type="term" value="F:signaling receptor binding"/>
    <property type="evidence" value="ECO:0007669"/>
    <property type="project" value="InterPro"/>
</dbReference>
<keyword evidence="8" id="KW-0175">Coiled coil</keyword>
<evidence type="ECO:0000313" key="11">
    <source>
        <dbReference type="EMBL" id="ANJ56387.1"/>
    </source>
</evidence>
<dbReference type="PRINTS" id="PR01300">
    <property type="entry name" value="PYOCINKILLER"/>
</dbReference>
<dbReference type="GO" id="GO:0016787">
    <property type="term" value="F:hydrolase activity"/>
    <property type="evidence" value="ECO:0007669"/>
    <property type="project" value="UniProtKB-KW"/>
</dbReference>
<dbReference type="InterPro" id="IPR044925">
    <property type="entry name" value="His-Me_finger_sf"/>
</dbReference>
<keyword evidence="6" id="KW-0044">Antibiotic</keyword>
<comment type="similarity">
    <text evidence="1">Belongs to the colicin/pyosin nuclease family.</text>
</comment>
<evidence type="ECO:0000259" key="10">
    <source>
        <dbReference type="Pfam" id="PF06958"/>
    </source>
</evidence>
<proteinExistence type="inferred from homology"/>
<evidence type="ECO:0000256" key="1">
    <source>
        <dbReference type="ARBA" id="ARBA00006811"/>
    </source>
</evidence>
<dbReference type="Pfam" id="PF21431">
    <property type="entry name" value="Col-Pyo_DNase"/>
    <property type="match status" value="2"/>
</dbReference>
<dbReference type="KEGG" id="psil:PMA3_15045"/>
<evidence type="ECO:0000256" key="8">
    <source>
        <dbReference type="SAM" id="Coils"/>
    </source>
</evidence>
<evidence type="ECO:0000256" key="2">
    <source>
        <dbReference type="ARBA" id="ARBA00022529"/>
    </source>
</evidence>
<accession>A0A191YU32</accession>
<dbReference type="Proteomes" id="UP000078354">
    <property type="component" value="Chromosome"/>
</dbReference>
<keyword evidence="12" id="KW-1185">Reference proteome</keyword>
<keyword evidence="7" id="KW-0078">Bacteriocin</keyword>
<feature type="coiled-coil region" evidence="8">
    <location>
        <begin position="60"/>
        <end position="92"/>
    </location>
</feature>
<evidence type="ECO:0000256" key="7">
    <source>
        <dbReference type="ARBA" id="ARBA00023048"/>
    </source>
</evidence>
<evidence type="ECO:0000256" key="4">
    <source>
        <dbReference type="ARBA" id="ARBA00022759"/>
    </source>
</evidence>
<evidence type="ECO:0000256" key="3">
    <source>
        <dbReference type="ARBA" id="ARBA00022722"/>
    </source>
</evidence>
<keyword evidence="5" id="KW-0378">Hydrolase</keyword>
<name>A0A191YU32_9PSED</name>
<dbReference type="Pfam" id="PF06958">
    <property type="entry name" value="Pyocin_S"/>
    <property type="match status" value="1"/>
</dbReference>
<dbReference type="AlphaFoldDB" id="A0A191YU32"/>
<dbReference type="RefSeq" id="WP_064677902.1">
    <property type="nucleotide sequence ID" value="NZ_CP014870.1"/>
</dbReference>
<feature type="region of interest" description="Disordered" evidence="9">
    <location>
        <begin position="1"/>
        <end position="60"/>
    </location>
</feature>
<organism evidence="11 12">
    <name type="scientific">Pseudomonas silesiensis</name>
    <dbReference type="NCBI Taxonomy" id="1853130"/>
    <lineage>
        <taxon>Bacteria</taxon>
        <taxon>Pseudomonadati</taxon>
        <taxon>Pseudomonadota</taxon>
        <taxon>Gammaproteobacteria</taxon>
        <taxon>Pseudomonadales</taxon>
        <taxon>Pseudomonadaceae</taxon>
        <taxon>Pseudomonas</taxon>
    </lineage>
</organism>
<dbReference type="GO" id="GO:0031640">
    <property type="term" value="P:killing of cells of another organism"/>
    <property type="evidence" value="ECO:0007669"/>
    <property type="project" value="UniProtKB-KW"/>
</dbReference>
<reference evidence="11 12" key="1">
    <citation type="journal article" date="2018" name="Syst. Appl. Microbiol.">
        <title>Pseudomonas silesiensis sp. nov. strain A3T isolated from a biological pesticide sewage treatment plant and analysis of the complete genome sequence.</title>
        <authorList>
            <person name="Kaminski M.A."/>
            <person name="Furmanczyk E.M."/>
            <person name="Sobczak A."/>
            <person name="Dziembowski A."/>
            <person name="Lipinski L."/>
        </authorList>
    </citation>
    <scope>NUCLEOTIDE SEQUENCE [LARGE SCALE GENOMIC DNA]</scope>
    <source>
        <strain evidence="11 12">A3</strain>
    </source>
</reference>
<evidence type="ECO:0000256" key="9">
    <source>
        <dbReference type="SAM" id="MobiDB-lite"/>
    </source>
</evidence>
<dbReference type="STRING" id="1853130.PMA3_15045"/>
<evidence type="ECO:0000256" key="5">
    <source>
        <dbReference type="ARBA" id="ARBA00022801"/>
    </source>
</evidence>
<feature type="domain" description="Pyosin/cloacin translocation" evidence="10">
    <location>
        <begin position="383"/>
        <end position="499"/>
    </location>
</feature>
<evidence type="ECO:0000256" key="6">
    <source>
        <dbReference type="ARBA" id="ARBA00023022"/>
    </source>
</evidence>
<protein>
    <recommendedName>
        <fullName evidence="10">Pyosin/cloacin translocation domain-containing protein</fullName>
    </recommendedName>
</protein>
<dbReference type="Gene3D" id="3.90.540.10">
    <property type="entry name" value="Colicin/pyocin, DNase domain"/>
    <property type="match status" value="2"/>
</dbReference>
<keyword evidence="4" id="KW-0255">Endonuclease</keyword>
<evidence type="ECO:0000313" key="12">
    <source>
        <dbReference type="Proteomes" id="UP000078354"/>
    </source>
</evidence>
<dbReference type="InterPro" id="IPR016128">
    <property type="entry name" value="Pyosin/cloacin_T_dom"/>
</dbReference>